<name>A0A2I2F8H0_ASPCN</name>
<gene>
    <name evidence="3" type="ORF">BDW47DRAFT_126821</name>
</gene>
<dbReference type="AlphaFoldDB" id="A0A2I2F8H0"/>
<sequence>MKTTLLTAFLSTFLLVSAKHRCEKYTYTNEVSDGSPKTSDCKTLADNISGSGDWTSSGASQRELAKNGGCAFGTEEADGEGSALYYVGNEDIIDVINEMIKRFDPEGNGRLGGSGEFHCDVPAANGGKAAKIKWGIY</sequence>
<dbReference type="STRING" id="41067.A0A2I2F8H0"/>
<evidence type="ECO:0000259" key="2">
    <source>
        <dbReference type="Pfam" id="PF14856"/>
    </source>
</evidence>
<keyword evidence="4" id="KW-1185">Reference proteome</keyword>
<dbReference type="Proteomes" id="UP000234585">
    <property type="component" value="Unassembled WGS sequence"/>
</dbReference>
<dbReference type="GeneID" id="36523776"/>
<feature type="signal peptide" evidence="1">
    <location>
        <begin position="1"/>
        <end position="18"/>
    </location>
</feature>
<keyword evidence="1" id="KW-0732">Signal</keyword>
<feature type="domain" description="Ecp2 effector protein-like" evidence="2">
    <location>
        <begin position="21"/>
        <end position="119"/>
    </location>
</feature>
<feature type="chain" id="PRO_5014161550" evidence="1">
    <location>
        <begin position="19"/>
        <end position="137"/>
    </location>
</feature>
<evidence type="ECO:0000256" key="1">
    <source>
        <dbReference type="SAM" id="SignalP"/>
    </source>
</evidence>
<evidence type="ECO:0000313" key="4">
    <source>
        <dbReference type="Proteomes" id="UP000234585"/>
    </source>
</evidence>
<protein>
    <submittedName>
        <fullName evidence="3">Putative necrosis-inducing factor-domain-containing protein</fullName>
    </submittedName>
</protein>
<accession>A0A2I2F8H0</accession>
<dbReference type="Pfam" id="PF14856">
    <property type="entry name" value="Hce2"/>
    <property type="match status" value="1"/>
</dbReference>
<organism evidence="3 4">
    <name type="scientific">Aspergillus candidus</name>
    <dbReference type="NCBI Taxonomy" id="41067"/>
    <lineage>
        <taxon>Eukaryota</taxon>
        <taxon>Fungi</taxon>
        <taxon>Dikarya</taxon>
        <taxon>Ascomycota</taxon>
        <taxon>Pezizomycotina</taxon>
        <taxon>Eurotiomycetes</taxon>
        <taxon>Eurotiomycetidae</taxon>
        <taxon>Eurotiales</taxon>
        <taxon>Aspergillaceae</taxon>
        <taxon>Aspergillus</taxon>
        <taxon>Aspergillus subgen. Circumdati</taxon>
    </lineage>
</organism>
<dbReference type="OrthoDB" id="73875at2759"/>
<dbReference type="RefSeq" id="XP_024670923.1">
    <property type="nucleotide sequence ID" value="XM_024816616.1"/>
</dbReference>
<dbReference type="EMBL" id="KZ559147">
    <property type="protein sequence ID" value="PLB36911.1"/>
    <property type="molecule type" value="Genomic_DNA"/>
</dbReference>
<dbReference type="InterPro" id="IPR029226">
    <property type="entry name" value="Ecp2-like"/>
</dbReference>
<evidence type="ECO:0000313" key="3">
    <source>
        <dbReference type="EMBL" id="PLB36911.1"/>
    </source>
</evidence>
<reference evidence="3 4" key="1">
    <citation type="submission" date="2017-12" db="EMBL/GenBank/DDBJ databases">
        <authorList>
            <consortium name="DOE Joint Genome Institute"/>
            <person name="Haridas S."/>
            <person name="Kjaerbolling I."/>
            <person name="Vesth T.C."/>
            <person name="Frisvad J.C."/>
            <person name="Nybo J.L."/>
            <person name="Theobald S."/>
            <person name="Kuo A."/>
            <person name="Bowyer P."/>
            <person name="Matsuda Y."/>
            <person name="Mondo S."/>
            <person name="Lyhne E.K."/>
            <person name="Kogle M.E."/>
            <person name="Clum A."/>
            <person name="Lipzen A."/>
            <person name="Salamov A."/>
            <person name="Ngan C.Y."/>
            <person name="Daum C."/>
            <person name="Chiniquy J."/>
            <person name="Barry K."/>
            <person name="LaButti K."/>
            <person name="Simmons B.A."/>
            <person name="Magnuson J.K."/>
            <person name="Mortensen U.H."/>
            <person name="Larsen T.O."/>
            <person name="Grigoriev I.V."/>
            <person name="Baker S.E."/>
            <person name="Andersen M.R."/>
            <person name="Nordberg H.P."/>
            <person name="Cantor M.N."/>
            <person name="Hua S.X."/>
        </authorList>
    </citation>
    <scope>NUCLEOTIDE SEQUENCE [LARGE SCALE GENOMIC DNA]</scope>
    <source>
        <strain evidence="3 4">CBS 102.13</strain>
    </source>
</reference>
<proteinExistence type="predicted"/>